<dbReference type="Gene3D" id="3.40.1350.10">
    <property type="match status" value="1"/>
</dbReference>
<organism evidence="2 3">
    <name type="scientific">Aminipila butyrica</name>
    <dbReference type="NCBI Taxonomy" id="433296"/>
    <lineage>
        <taxon>Bacteria</taxon>
        <taxon>Bacillati</taxon>
        <taxon>Bacillota</taxon>
        <taxon>Clostridia</taxon>
        <taxon>Peptostreptococcales</taxon>
        <taxon>Anaerovoracaceae</taxon>
        <taxon>Aminipila</taxon>
    </lineage>
</organism>
<dbReference type="KEGG" id="abut:Ami103574_12580"/>
<accession>A0A858BWY0</accession>
<keyword evidence="3" id="KW-1185">Reference proteome</keyword>
<dbReference type="PANTHER" id="PTHR30015">
    <property type="entry name" value="MRR RESTRICTION SYSTEM PROTEIN"/>
    <property type="match status" value="1"/>
</dbReference>
<dbReference type="Pfam" id="PF04471">
    <property type="entry name" value="Mrr_cat"/>
    <property type="match status" value="1"/>
</dbReference>
<dbReference type="GO" id="GO:0015666">
    <property type="term" value="F:restriction endodeoxyribonuclease activity"/>
    <property type="evidence" value="ECO:0007669"/>
    <property type="project" value="TreeGrafter"/>
</dbReference>
<dbReference type="InterPro" id="IPR011856">
    <property type="entry name" value="tRNA_endonuc-like_dom_sf"/>
</dbReference>
<dbReference type="AlphaFoldDB" id="A0A858BWY0"/>
<dbReference type="EMBL" id="CP048649">
    <property type="protein sequence ID" value="QIB70077.1"/>
    <property type="molecule type" value="Genomic_DNA"/>
</dbReference>
<keyword evidence="2" id="KW-0255">Endonuclease</keyword>
<dbReference type="Proteomes" id="UP000466848">
    <property type="component" value="Chromosome"/>
</dbReference>
<reference evidence="2 3" key="1">
    <citation type="submission" date="2020-02" db="EMBL/GenBank/DDBJ databases">
        <authorList>
            <person name="Kim Y.B."/>
            <person name="Roh S.W."/>
        </authorList>
    </citation>
    <scope>NUCLEOTIDE SEQUENCE [LARGE SCALE GENOMIC DNA]</scope>
    <source>
        <strain evidence="2 3">DSM 103574</strain>
    </source>
</reference>
<dbReference type="InterPro" id="IPR016984">
    <property type="entry name" value="UCP031853"/>
</dbReference>
<evidence type="ECO:0000259" key="1">
    <source>
        <dbReference type="Pfam" id="PF04471"/>
    </source>
</evidence>
<evidence type="ECO:0000313" key="2">
    <source>
        <dbReference type="EMBL" id="QIB70077.1"/>
    </source>
</evidence>
<proteinExistence type="predicted"/>
<dbReference type="SUPFAM" id="SSF52980">
    <property type="entry name" value="Restriction endonuclease-like"/>
    <property type="match status" value="1"/>
</dbReference>
<dbReference type="InterPro" id="IPR007560">
    <property type="entry name" value="Restrct_endonuc_IV_Mrr"/>
</dbReference>
<sequence>MGVWLFRAGSKGEFEEKFLMDGRIYLTWTNLHINLEDYKDRGKLLSKLLELYSGEKLNTIKNWASQIYPIAHRMEIGDWVVLPSKRTSTIHIGTIVSEYKYNENNGEPYFHYRKVDWFAKDIPRNNFDQDILYSFGAFMTICKITRNDAEKRIKAMAENNWKVKSISTISFNDAEDTEANSQANLEEAVYDSISKYIIRKFQGYKLEDLIMDILKAKGFTVYHSKPGADGGKDILAAGGEMGFGTPKICVQVKSHDAAVDRPTLDQLGGVMNNVNAEYGLLVSWSGFKDSVAREEGKQFFRIRLWDSNDVIRELFENYEKLSPEIRAEIPLKNIWILSEED</sequence>
<keyword evidence="2" id="KW-0540">Nuclease</keyword>
<dbReference type="InterPro" id="IPR052906">
    <property type="entry name" value="Type_IV_Methyl-Rstrct_Enzyme"/>
</dbReference>
<dbReference type="RefSeq" id="WP_163067317.1">
    <property type="nucleotide sequence ID" value="NZ_CP048649.1"/>
</dbReference>
<dbReference type="PANTHER" id="PTHR30015:SF7">
    <property type="entry name" value="TYPE IV METHYL-DIRECTED RESTRICTION ENZYME ECOKMRR"/>
    <property type="match status" value="1"/>
</dbReference>
<dbReference type="InterPro" id="IPR011335">
    <property type="entry name" value="Restrct_endonuc-II-like"/>
</dbReference>
<gene>
    <name evidence="2" type="ORF">Ami103574_12580</name>
</gene>
<dbReference type="PIRSF" id="PIRSF031853">
    <property type="entry name" value="UPC031853"/>
    <property type="match status" value="1"/>
</dbReference>
<protein>
    <submittedName>
        <fullName evidence="2">Restriction endonuclease</fullName>
    </submittedName>
</protein>
<keyword evidence="2" id="KW-0378">Hydrolase</keyword>
<evidence type="ECO:0000313" key="3">
    <source>
        <dbReference type="Proteomes" id="UP000466848"/>
    </source>
</evidence>
<name>A0A858BWY0_9FIRM</name>
<feature type="domain" description="Restriction endonuclease type IV Mrr" evidence="1">
    <location>
        <begin position="198"/>
        <end position="312"/>
    </location>
</feature>
<dbReference type="GO" id="GO:0009307">
    <property type="term" value="P:DNA restriction-modification system"/>
    <property type="evidence" value="ECO:0007669"/>
    <property type="project" value="InterPro"/>
</dbReference>
<dbReference type="GO" id="GO:0003677">
    <property type="term" value="F:DNA binding"/>
    <property type="evidence" value="ECO:0007669"/>
    <property type="project" value="InterPro"/>
</dbReference>